<protein>
    <submittedName>
        <fullName evidence="7">Glycosyltransferase, catalytic subunit of cellulose synthase and poly-beta-1,6-N-acetylglucosamine synthase</fullName>
    </submittedName>
</protein>
<evidence type="ECO:0000256" key="3">
    <source>
        <dbReference type="ARBA" id="ARBA00022679"/>
    </source>
</evidence>
<feature type="transmembrane region" description="Helical" evidence="4">
    <location>
        <begin position="567"/>
        <end position="586"/>
    </location>
</feature>
<organism evidence="7 8">
    <name type="scientific">Devosia enhydra</name>
    <dbReference type="NCBI Taxonomy" id="665118"/>
    <lineage>
        <taxon>Bacteria</taxon>
        <taxon>Pseudomonadati</taxon>
        <taxon>Pseudomonadota</taxon>
        <taxon>Alphaproteobacteria</taxon>
        <taxon>Hyphomicrobiales</taxon>
        <taxon>Devosiaceae</taxon>
        <taxon>Devosia</taxon>
    </lineage>
</organism>
<keyword evidence="4" id="KW-1133">Transmembrane helix</keyword>
<dbReference type="GO" id="GO:0016757">
    <property type="term" value="F:glycosyltransferase activity"/>
    <property type="evidence" value="ECO:0007669"/>
    <property type="project" value="UniProtKB-KW"/>
</dbReference>
<sequence>MPRVVEKNGPIDSPDIVGFEPPAEPVVALHDAVTRLLIEKKQLALTDLAVALRRQHEWGSSLARTVIGLGFVRPMDYYRAVAEVYEVPFVNLQDDPVDATLTRVEERSDYAELNVLPWRRVNGRLMLATIEISPDLIRWADERFGAENYDFVVTSPFDILWQTSELFRQWDSYFAREALFAWKPEHSAKTTLSKSQKIAVAVMAGMLAMALILAPMGTAVVLMAVFTTIYTITFVFKFVLTFVGASRKADMEISPEAVKAVRDADLPIYTVLVPMFREAKVLPLLTRSLKGLDYPASKLEVKLVLEEEDTETIDAAKALRLPGTFEIIRVPKSQPKTKPKACNYALQFCRGEFVTIYDAEDQPEPDQLKKAVLAFRNSDEKLACVQGRLNYFNRGENWLTRMFTLEYSQWFDFLLPGLDWLKVPIPLGGTSNHFKLAVLRKVGAWDPYNVTEDADLGVRLAQEGYTVGVINSTTFEEANGVLPSWIKQRSRWIKGYMQTWLVHMRHPIQLWKSIGTKGFFAFHFFIGAPPFTMLLAPILWIITLLVWLTTTFEFGWLFPEPFGTMALFNLIIGNLFLVYFGVVAALKRKYYDLVPVGILLPVYWVLHSIAAYKAFWQLIVNPHYWEKTEHGTSSVTQKTLEEVKATLK</sequence>
<dbReference type="CDD" id="cd06427">
    <property type="entry name" value="CESA_like_2"/>
    <property type="match status" value="1"/>
</dbReference>
<dbReference type="InterPro" id="IPR007831">
    <property type="entry name" value="T2SS_GspE_N"/>
</dbReference>
<dbReference type="Pfam" id="PF05157">
    <property type="entry name" value="MshEN"/>
    <property type="match status" value="1"/>
</dbReference>
<evidence type="ECO:0000256" key="1">
    <source>
        <dbReference type="ARBA" id="ARBA00006739"/>
    </source>
</evidence>
<comment type="similarity">
    <text evidence="1">Belongs to the glycosyltransferase 2 family.</text>
</comment>
<dbReference type="RefSeq" id="WP_084603203.1">
    <property type="nucleotide sequence ID" value="NZ_FPKU01000001.1"/>
</dbReference>
<keyword evidence="4" id="KW-0812">Transmembrane</keyword>
<feature type="transmembrane region" description="Helical" evidence="4">
    <location>
        <begin position="220"/>
        <end position="243"/>
    </location>
</feature>
<reference evidence="7 8" key="1">
    <citation type="submission" date="2016-11" db="EMBL/GenBank/DDBJ databases">
        <authorList>
            <person name="Jaros S."/>
            <person name="Januszkiewicz K."/>
            <person name="Wedrychowicz H."/>
        </authorList>
    </citation>
    <scope>NUCLEOTIDE SEQUENCE [LARGE SCALE GENOMIC DNA]</scope>
    <source>
        <strain evidence="7 8">ATCC 23634</strain>
    </source>
</reference>
<keyword evidence="4" id="KW-0472">Membrane</keyword>
<feature type="domain" description="Type II secretion system protein GspE N-terminal" evidence="5">
    <location>
        <begin position="85"/>
        <end position="168"/>
    </location>
</feature>
<feature type="transmembrane region" description="Helical" evidence="4">
    <location>
        <begin position="198"/>
        <end position="214"/>
    </location>
</feature>
<evidence type="ECO:0000259" key="6">
    <source>
        <dbReference type="Pfam" id="PF13632"/>
    </source>
</evidence>
<keyword evidence="2" id="KW-0328">Glycosyltransferase</keyword>
<evidence type="ECO:0000313" key="7">
    <source>
        <dbReference type="EMBL" id="SFZ81467.1"/>
    </source>
</evidence>
<dbReference type="OrthoDB" id="7431422at2"/>
<dbReference type="InterPro" id="IPR029044">
    <property type="entry name" value="Nucleotide-diphossugar_trans"/>
</dbReference>
<dbReference type="EMBL" id="FPKU01000001">
    <property type="protein sequence ID" value="SFZ81467.1"/>
    <property type="molecule type" value="Genomic_DNA"/>
</dbReference>
<evidence type="ECO:0000256" key="4">
    <source>
        <dbReference type="SAM" id="Phobius"/>
    </source>
</evidence>
<dbReference type="SUPFAM" id="SSF53448">
    <property type="entry name" value="Nucleotide-diphospho-sugar transferases"/>
    <property type="match status" value="1"/>
</dbReference>
<evidence type="ECO:0000256" key="2">
    <source>
        <dbReference type="ARBA" id="ARBA00022676"/>
    </source>
</evidence>
<keyword evidence="8" id="KW-1185">Reference proteome</keyword>
<feature type="transmembrane region" description="Helical" evidence="4">
    <location>
        <begin position="593"/>
        <end position="615"/>
    </location>
</feature>
<keyword evidence="3 7" id="KW-0808">Transferase</keyword>
<gene>
    <name evidence="7" type="ORF">SAMN02983003_0516</name>
</gene>
<dbReference type="SUPFAM" id="SSF160246">
    <property type="entry name" value="EspE N-terminal domain-like"/>
    <property type="match status" value="1"/>
</dbReference>
<dbReference type="STRING" id="665118.SAMN02983003_0516"/>
<accession>A0A1K2HTD9</accession>
<dbReference type="InterPro" id="IPR037257">
    <property type="entry name" value="T2SS_E_N_sf"/>
</dbReference>
<dbReference type="InterPro" id="IPR001173">
    <property type="entry name" value="Glyco_trans_2-like"/>
</dbReference>
<feature type="transmembrane region" description="Helical" evidence="4">
    <location>
        <begin position="519"/>
        <end position="547"/>
    </location>
</feature>
<name>A0A1K2HTD9_9HYPH</name>
<evidence type="ECO:0000259" key="5">
    <source>
        <dbReference type="Pfam" id="PF05157"/>
    </source>
</evidence>
<dbReference type="Proteomes" id="UP000183447">
    <property type="component" value="Unassembled WGS sequence"/>
</dbReference>
<dbReference type="Gene3D" id="3.90.550.10">
    <property type="entry name" value="Spore Coat Polysaccharide Biosynthesis Protein SpsA, Chain A"/>
    <property type="match status" value="1"/>
</dbReference>
<dbReference type="PANTHER" id="PTHR43630">
    <property type="entry name" value="POLY-BETA-1,6-N-ACETYL-D-GLUCOSAMINE SYNTHASE"/>
    <property type="match status" value="1"/>
</dbReference>
<dbReference type="AlphaFoldDB" id="A0A1K2HTD9"/>
<proteinExistence type="inferred from homology"/>
<dbReference type="PANTHER" id="PTHR43630:SF1">
    <property type="entry name" value="POLY-BETA-1,6-N-ACETYL-D-GLUCOSAMINE SYNTHASE"/>
    <property type="match status" value="1"/>
</dbReference>
<evidence type="ECO:0000313" key="8">
    <source>
        <dbReference type="Proteomes" id="UP000183447"/>
    </source>
</evidence>
<feature type="domain" description="Glycosyltransferase 2-like" evidence="6">
    <location>
        <begin position="354"/>
        <end position="548"/>
    </location>
</feature>
<dbReference type="Pfam" id="PF13632">
    <property type="entry name" value="Glyco_trans_2_3"/>
    <property type="match status" value="1"/>
</dbReference>